<dbReference type="EMBL" id="CP002271">
    <property type="protein sequence ID" value="ADO68923.1"/>
    <property type="molecule type" value="Genomic_DNA"/>
</dbReference>
<keyword evidence="7" id="KW-0472">Membrane</keyword>
<evidence type="ECO:0000256" key="13">
    <source>
        <dbReference type="RuleBase" id="RU361153"/>
    </source>
</evidence>
<evidence type="ECO:0000256" key="8">
    <source>
        <dbReference type="ARBA" id="ARBA00023180"/>
    </source>
</evidence>
<dbReference type="PROSITE" id="PS51318">
    <property type="entry name" value="TAT"/>
    <property type="match status" value="1"/>
</dbReference>
<dbReference type="InterPro" id="IPR001547">
    <property type="entry name" value="Glyco_hydro_5"/>
</dbReference>
<evidence type="ECO:0000256" key="3">
    <source>
        <dbReference type="ARBA" id="ARBA00022692"/>
    </source>
</evidence>
<evidence type="ECO:0000313" key="17">
    <source>
        <dbReference type="Proteomes" id="UP000001351"/>
    </source>
</evidence>
<dbReference type="HOGENOM" id="CLU_036995_0_0_7"/>
<keyword evidence="5" id="KW-0735">Signal-anchor</keyword>
<dbReference type="GO" id="GO:0071555">
    <property type="term" value="P:cell wall organization"/>
    <property type="evidence" value="ECO:0007669"/>
    <property type="project" value="UniProtKB-KW"/>
</dbReference>
<dbReference type="InterPro" id="IPR017853">
    <property type="entry name" value="GH"/>
</dbReference>
<keyword evidence="17" id="KW-1185">Reference proteome</keyword>
<keyword evidence="8" id="KW-0325">Glycoprotein</keyword>
<comment type="function">
    <text evidence="11">Glucosidase involved in the degradation of cellulosic biomass. Active on lichenan.</text>
</comment>
<keyword evidence="2" id="KW-1003">Cell membrane</keyword>
<dbReference type="GO" id="GO:0005886">
    <property type="term" value="C:plasma membrane"/>
    <property type="evidence" value="ECO:0007669"/>
    <property type="project" value="UniProtKB-SubCell"/>
</dbReference>
<evidence type="ECO:0000256" key="10">
    <source>
        <dbReference type="ARBA" id="ARBA00023316"/>
    </source>
</evidence>
<keyword evidence="4 13" id="KW-0378">Hydrolase</keyword>
<feature type="domain" description="Glycoside hydrolase family 5" evidence="14">
    <location>
        <begin position="110"/>
        <end position="362"/>
    </location>
</feature>
<dbReference type="CAZy" id="GH5">
    <property type="family name" value="Glycoside Hydrolase Family 5"/>
</dbReference>
<comment type="subcellular location">
    <subcellularLocation>
        <location evidence="1">Cell membrane</location>
        <topology evidence="1">Single-pass type II membrane protein</topology>
    </subcellularLocation>
</comment>
<dbReference type="Proteomes" id="UP000001351">
    <property type="component" value="Chromosome"/>
</dbReference>
<keyword evidence="10" id="KW-0961">Cell wall biogenesis/degradation</keyword>
<keyword evidence="9 13" id="KW-0326">Glycosidase</keyword>
<name>Q09A18_STIAD</name>
<organism evidence="16 18">
    <name type="scientific">Stigmatella aurantiaca (strain DW4/3-1)</name>
    <dbReference type="NCBI Taxonomy" id="378806"/>
    <lineage>
        <taxon>Bacteria</taxon>
        <taxon>Pseudomonadati</taxon>
        <taxon>Myxococcota</taxon>
        <taxon>Myxococcia</taxon>
        <taxon>Myxococcales</taxon>
        <taxon>Cystobacterineae</taxon>
        <taxon>Archangiaceae</taxon>
        <taxon>Stigmatella</taxon>
    </lineage>
</organism>
<dbReference type="PANTHER" id="PTHR31297:SF34">
    <property type="entry name" value="GLUCAN 1,3-BETA-GLUCOSIDASE 2"/>
    <property type="match status" value="1"/>
</dbReference>
<evidence type="ECO:0000256" key="11">
    <source>
        <dbReference type="ARBA" id="ARBA00037126"/>
    </source>
</evidence>
<evidence type="ECO:0000313" key="15">
    <source>
        <dbReference type="EMBL" id="ADO68923.1"/>
    </source>
</evidence>
<dbReference type="GO" id="GO:0009251">
    <property type="term" value="P:glucan catabolic process"/>
    <property type="evidence" value="ECO:0007669"/>
    <property type="project" value="TreeGrafter"/>
</dbReference>
<accession>Q09A18</accession>
<sequence>MENHGSSPQEVKRLSRRGILAGAALGLAVLCGFSPAPAHALNMLRTNGRNIVDSTTGAVVRLRGVNLGGWLVMEKWMTPMDSGNLVDTYAVMQELNRRFGVATQQSLMKTYQDNWITTTDLDNIRAGGYNVVRVPVWWGNFYALDNVSNSGWRSDAFTQLDWIVNNAGARGLYVIIDMHGVVGSQSLSDTTGQANRNEYWSNGNHQGNTAWMWWQIANRYKGNGTVAGYDLINEPIGAPTSAAVWSAYDSLYKSVRSADPNHIVIMEGAYGNWNWNMLPNPAQYGWTNVVYEMHEYQFNGTAAQVKQGATNQVTDFNNHASWNVPGYIGEFNSMGTGAATWAETKRLYDNAGLSWTMWSYKATHGLVPDSWGWYDPTYWPATPNISTDSSATISSKWQQWKTTTSFGKNTSISM</sequence>
<dbReference type="PATRIC" id="fig|378806.16.peg.7925"/>
<gene>
    <name evidence="15" type="ordered locus">STAUR_1119</name>
    <name evidence="16" type="ORF">STIAU_8782</name>
</gene>
<dbReference type="EMBL" id="AAMD01000015">
    <property type="protein sequence ID" value="EAU68591.1"/>
    <property type="molecule type" value="Genomic_DNA"/>
</dbReference>
<evidence type="ECO:0000256" key="6">
    <source>
        <dbReference type="ARBA" id="ARBA00022989"/>
    </source>
</evidence>
<dbReference type="SUPFAM" id="SSF51445">
    <property type="entry name" value="(Trans)glycosidases"/>
    <property type="match status" value="1"/>
</dbReference>
<dbReference type="GO" id="GO:0005576">
    <property type="term" value="C:extracellular region"/>
    <property type="evidence" value="ECO:0007669"/>
    <property type="project" value="TreeGrafter"/>
</dbReference>
<evidence type="ECO:0000313" key="16">
    <source>
        <dbReference type="EMBL" id="EAU68591.1"/>
    </source>
</evidence>
<evidence type="ECO:0000256" key="1">
    <source>
        <dbReference type="ARBA" id="ARBA00004401"/>
    </source>
</evidence>
<dbReference type="InterPro" id="IPR006311">
    <property type="entry name" value="TAT_signal"/>
</dbReference>
<dbReference type="GO" id="GO:0009986">
    <property type="term" value="C:cell surface"/>
    <property type="evidence" value="ECO:0007669"/>
    <property type="project" value="TreeGrafter"/>
</dbReference>
<reference evidence="15 17" key="2">
    <citation type="journal article" date="2011" name="Mol. Biol. Evol.">
        <title>Comparative genomic analysis of fruiting body formation in Myxococcales.</title>
        <authorList>
            <person name="Huntley S."/>
            <person name="Hamann N."/>
            <person name="Wegener-Feldbrugge S."/>
            <person name="Treuner-Lange A."/>
            <person name="Kube M."/>
            <person name="Reinhardt R."/>
            <person name="Klages S."/>
            <person name="Muller R."/>
            <person name="Ronning C.M."/>
            <person name="Nierman W.C."/>
            <person name="Sogaard-Andersen L."/>
        </authorList>
    </citation>
    <scope>NUCLEOTIDE SEQUENCE [LARGE SCALE GENOMIC DNA]</scope>
    <source>
        <strain evidence="15 17">DW4/3-1</strain>
    </source>
</reference>
<evidence type="ECO:0000256" key="7">
    <source>
        <dbReference type="ARBA" id="ARBA00023136"/>
    </source>
</evidence>
<dbReference type="AlphaFoldDB" id="Q09A18"/>
<keyword evidence="6" id="KW-1133">Transmembrane helix</keyword>
<dbReference type="Proteomes" id="UP000032702">
    <property type="component" value="Unassembled WGS sequence"/>
</dbReference>
<dbReference type="KEGG" id="sur:STAUR_1119"/>
<proteinExistence type="inferred from homology"/>
<keyword evidence="3" id="KW-0812">Transmembrane</keyword>
<evidence type="ECO:0000256" key="9">
    <source>
        <dbReference type="ARBA" id="ARBA00023295"/>
    </source>
</evidence>
<evidence type="ECO:0000313" key="18">
    <source>
        <dbReference type="Proteomes" id="UP000032702"/>
    </source>
</evidence>
<dbReference type="InterPro" id="IPR050386">
    <property type="entry name" value="Glycosyl_hydrolase_5"/>
</dbReference>
<evidence type="ECO:0000256" key="4">
    <source>
        <dbReference type="ARBA" id="ARBA00022801"/>
    </source>
</evidence>
<dbReference type="GO" id="GO:0008422">
    <property type="term" value="F:beta-glucosidase activity"/>
    <property type="evidence" value="ECO:0007669"/>
    <property type="project" value="TreeGrafter"/>
</dbReference>
<dbReference type="STRING" id="378806.STAUR_1119"/>
<dbReference type="Gene3D" id="3.20.20.80">
    <property type="entry name" value="Glycosidases"/>
    <property type="match status" value="1"/>
</dbReference>
<evidence type="ECO:0000256" key="2">
    <source>
        <dbReference type="ARBA" id="ARBA00022475"/>
    </source>
</evidence>
<reference evidence="16 18" key="1">
    <citation type="submission" date="2006-04" db="EMBL/GenBank/DDBJ databases">
        <authorList>
            <person name="Nierman W.C."/>
        </authorList>
    </citation>
    <scope>NUCLEOTIDE SEQUENCE [LARGE SCALE GENOMIC DNA]</scope>
    <source>
        <strain evidence="16 18">DW4/3-1</strain>
    </source>
</reference>
<evidence type="ECO:0000256" key="5">
    <source>
        <dbReference type="ARBA" id="ARBA00022968"/>
    </source>
</evidence>
<dbReference type="Pfam" id="PF00150">
    <property type="entry name" value="Cellulase"/>
    <property type="match status" value="1"/>
</dbReference>
<evidence type="ECO:0000256" key="12">
    <source>
        <dbReference type="ARBA" id="ARBA00041260"/>
    </source>
</evidence>
<protein>
    <recommendedName>
        <fullName evidence="12">Exo-1,3-beta-glucanase D</fullName>
    </recommendedName>
</protein>
<comment type="similarity">
    <text evidence="13">Belongs to the glycosyl hydrolase 5 (cellulase A) family.</text>
</comment>
<dbReference type="eggNOG" id="COG2730">
    <property type="taxonomic scope" value="Bacteria"/>
</dbReference>
<dbReference type="OrthoDB" id="9800955at2"/>
<evidence type="ECO:0000259" key="14">
    <source>
        <dbReference type="Pfam" id="PF00150"/>
    </source>
</evidence>
<dbReference type="PANTHER" id="PTHR31297">
    <property type="entry name" value="GLUCAN ENDO-1,6-BETA-GLUCOSIDASE B"/>
    <property type="match status" value="1"/>
</dbReference>